<comment type="similarity">
    <text evidence="3 13">Belongs to the peptidase S11 family.</text>
</comment>
<dbReference type="InterPro" id="IPR012338">
    <property type="entry name" value="Beta-lactam/transpept-like"/>
</dbReference>
<evidence type="ECO:0000259" key="14">
    <source>
        <dbReference type="SMART" id="SM00936"/>
    </source>
</evidence>
<comment type="pathway">
    <text evidence="2">Cell wall biogenesis; peptidoglycan biosynthesis.</text>
</comment>
<reference evidence="16" key="1">
    <citation type="journal article" date="2019" name="Int. J. Syst. Evol. Microbiol.">
        <title>The Global Catalogue of Microorganisms (GCM) 10K type strain sequencing project: providing services to taxonomists for standard genome sequencing and annotation.</title>
        <authorList>
            <consortium name="The Broad Institute Genomics Platform"/>
            <consortium name="The Broad Institute Genome Sequencing Center for Infectious Disease"/>
            <person name="Wu L."/>
            <person name="Ma J."/>
        </authorList>
    </citation>
    <scope>NUCLEOTIDE SEQUENCE [LARGE SCALE GENOMIC DNA]</scope>
    <source>
        <strain evidence="16">KCTC 33792</strain>
    </source>
</reference>
<dbReference type="Proteomes" id="UP001597520">
    <property type="component" value="Unassembled WGS sequence"/>
</dbReference>
<evidence type="ECO:0000256" key="8">
    <source>
        <dbReference type="ARBA" id="ARBA00022801"/>
    </source>
</evidence>
<comment type="function">
    <text evidence="1">Removes C-terminal D-alanyl residues from sugar-peptide cell wall precursors.</text>
</comment>
<evidence type="ECO:0000256" key="11">
    <source>
        <dbReference type="ARBA" id="ARBA00023316"/>
    </source>
</evidence>
<dbReference type="RefSeq" id="WP_380714545.1">
    <property type="nucleotide sequence ID" value="NZ_JBHUML010000006.1"/>
</dbReference>
<dbReference type="InterPro" id="IPR037167">
    <property type="entry name" value="Peptidase_S11_C_sf"/>
</dbReference>
<dbReference type="PRINTS" id="PR00725">
    <property type="entry name" value="DADACBPTASE1"/>
</dbReference>
<evidence type="ECO:0000256" key="2">
    <source>
        <dbReference type="ARBA" id="ARBA00004752"/>
    </source>
</evidence>
<keyword evidence="10" id="KW-0573">Peptidoglycan synthesis</keyword>
<protein>
    <recommendedName>
        <fullName evidence="4">serine-type D-Ala-D-Ala carboxypeptidase</fullName>
        <ecNumber evidence="4">3.4.16.4</ecNumber>
    </recommendedName>
</protein>
<evidence type="ECO:0000256" key="4">
    <source>
        <dbReference type="ARBA" id="ARBA00012448"/>
    </source>
</evidence>
<dbReference type="Gene3D" id="3.40.710.10">
    <property type="entry name" value="DD-peptidase/beta-lactamase superfamily"/>
    <property type="match status" value="1"/>
</dbReference>
<evidence type="ECO:0000256" key="9">
    <source>
        <dbReference type="ARBA" id="ARBA00022960"/>
    </source>
</evidence>
<keyword evidence="6" id="KW-0645">Protease</keyword>
<evidence type="ECO:0000256" key="1">
    <source>
        <dbReference type="ARBA" id="ARBA00003217"/>
    </source>
</evidence>
<evidence type="ECO:0000256" key="5">
    <source>
        <dbReference type="ARBA" id="ARBA00022645"/>
    </source>
</evidence>
<dbReference type="InterPro" id="IPR015956">
    <property type="entry name" value="Peniciliin-bd_prot_C_sf"/>
</dbReference>
<gene>
    <name evidence="15" type="ORF">ACFSUB_17390</name>
</gene>
<keyword evidence="7" id="KW-0732">Signal</keyword>
<dbReference type="SUPFAM" id="SSF69189">
    <property type="entry name" value="Penicillin-binding protein associated domain"/>
    <property type="match status" value="1"/>
</dbReference>
<keyword evidence="16" id="KW-1185">Reference proteome</keyword>
<dbReference type="SMART" id="SM00936">
    <property type="entry name" value="PBP5_C"/>
    <property type="match status" value="1"/>
</dbReference>
<dbReference type="Gene3D" id="2.60.410.10">
    <property type="entry name" value="D-Ala-D-Ala carboxypeptidase, C-terminal domain"/>
    <property type="match status" value="1"/>
</dbReference>
<organism evidence="15 16">
    <name type="scientific">Salibacterium lacus</name>
    <dbReference type="NCBI Taxonomy" id="1898109"/>
    <lineage>
        <taxon>Bacteria</taxon>
        <taxon>Bacillati</taxon>
        <taxon>Bacillota</taxon>
        <taxon>Bacilli</taxon>
        <taxon>Bacillales</taxon>
        <taxon>Bacillaceae</taxon>
    </lineage>
</organism>
<evidence type="ECO:0000256" key="13">
    <source>
        <dbReference type="RuleBase" id="RU004016"/>
    </source>
</evidence>
<feature type="domain" description="Peptidase S11 D-Ala-D-Ala carboxypeptidase A C-terminal" evidence="14">
    <location>
        <begin position="304"/>
        <end position="413"/>
    </location>
</feature>
<keyword evidence="8 15" id="KW-0378">Hydrolase</keyword>
<dbReference type="PANTHER" id="PTHR21581">
    <property type="entry name" value="D-ALANYL-D-ALANINE CARBOXYPEPTIDASE"/>
    <property type="match status" value="1"/>
</dbReference>
<dbReference type="GO" id="GO:0016787">
    <property type="term" value="F:hydrolase activity"/>
    <property type="evidence" value="ECO:0007669"/>
    <property type="project" value="UniProtKB-KW"/>
</dbReference>
<dbReference type="EMBL" id="JBHUML010000006">
    <property type="protein sequence ID" value="MFD2707229.1"/>
    <property type="molecule type" value="Genomic_DNA"/>
</dbReference>
<evidence type="ECO:0000256" key="7">
    <source>
        <dbReference type="ARBA" id="ARBA00022729"/>
    </source>
</evidence>
<keyword evidence="5" id="KW-0121">Carboxypeptidase</keyword>
<dbReference type="InterPro" id="IPR012907">
    <property type="entry name" value="Peptidase_S11_C"/>
</dbReference>
<dbReference type="InterPro" id="IPR001967">
    <property type="entry name" value="Peptidase_S11_N"/>
</dbReference>
<dbReference type="Pfam" id="PF07943">
    <property type="entry name" value="PBP5_C"/>
    <property type="match status" value="1"/>
</dbReference>
<evidence type="ECO:0000313" key="16">
    <source>
        <dbReference type="Proteomes" id="UP001597520"/>
    </source>
</evidence>
<comment type="caution">
    <text evidence="15">The sequence shown here is derived from an EMBL/GenBank/DDBJ whole genome shotgun (WGS) entry which is preliminary data.</text>
</comment>
<evidence type="ECO:0000256" key="6">
    <source>
        <dbReference type="ARBA" id="ARBA00022670"/>
    </source>
</evidence>
<evidence type="ECO:0000256" key="12">
    <source>
        <dbReference type="ARBA" id="ARBA00034000"/>
    </source>
</evidence>
<evidence type="ECO:0000256" key="3">
    <source>
        <dbReference type="ARBA" id="ARBA00007164"/>
    </source>
</evidence>
<dbReference type="InterPro" id="IPR018044">
    <property type="entry name" value="Peptidase_S11"/>
</dbReference>
<name>A0ABW5T5K3_9BACI</name>
<proteinExistence type="inferred from homology"/>
<evidence type="ECO:0000256" key="10">
    <source>
        <dbReference type="ARBA" id="ARBA00022984"/>
    </source>
</evidence>
<keyword evidence="9" id="KW-0133">Cell shape</keyword>
<comment type="catalytic activity">
    <reaction evidence="12">
        <text>Preferential cleavage: (Ac)2-L-Lys-D-Ala-|-D-Ala. Also transpeptidation of peptidyl-alanyl moieties that are N-acyl substituents of D-alanine.</text>
        <dbReference type="EC" id="3.4.16.4"/>
    </reaction>
</comment>
<dbReference type="SUPFAM" id="SSF56601">
    <property type="entry name" value="beta-lactamase/transpeptidase-like"/>
    <property type="match status" value="1"/>
</dbReference>
<accession>A0ABW5T5K3</accession>
<dbReference type="PANTHER" id="PTHR21581:SF11">
    <property type="entry name" value="D-ALANYL-D-ALANINE CARBOXYPEPTIDASE DACA"/>
    <property type="match status" value="1"/>
</dbReference>
<evidence type="ECO:0000313" key="15">
    <source>
        <dbReference type="EMBL" id="MFD2707229.1"/>
    </source>
</evidence>
<sequence>MKKKNILSMIAAVPLTAGLLFQTESEVQAVEPDLAAESAILVDADSGQILYSNKADLILPPASMTKMMTEYLVNEAVAQGEISWDAEVNVTSKAEEISQNNALSNVPLRQNRTYTVQELYEAMAIYSANGATIALAEHVAGSESDFVDMMNERAGELGMKEYEFVNSTGLNNASMDGLHPEGTEPDTENMMSARASAKLAYHLLNEYPDVLDTAGITEKTFRENGANTSMDNWNWMLPGSMYGSLDYEGVDGLKTGYTEMAGNAFTGTVEQNGTRFISVVMRTDSQTARFEETAKLYDYGFDNLSETEVVQEGQSFEDASSFPVVNGKEDTVSASAGSSLSLLLENGDAENINTSVNINQDVLNENGELEAPVEKGTEIGTITLSGEAAPQSLSGVNATSQEAPLVLDEGVEKAGWFALTMRSVGGFFGNMWNSASSFVQGLL</sequence>
<dbReference type="Pfam" id="PF00768">
    <property type="entry name" value="Peptidase_S11"/>
    <property type="match status" value="1"/>
</dbReference>
<dbReference type="EC" id="3.4.16.4" evidence="4"/>
<keyword evidence="11" id="KW-0961">Cell wall biogenesis/degradation</keyword>